<organism evidence="7 8">
    <name type="scientific">Lepisosteus oculatus</name>
    <name type="common">Spotted gar</name>
    <dbReference type="NCBI Taxonomy" id="7918"/>
    <lineage>
        <taxon>Eukaryota</taxon>
        <taxon>Metazoa</taxon>
        <taxon>Chordata</taxon>
        <taxon>Craniata</taxon>
        <taxon>Vertebrata</taxon>
        <taxon>Euteleostomi</taxon>
        <taxon>Actinopterygii</taxon>
        <taxon>Neopterygii</taxon>
        <taxon>Holostei</taxon>
        <taxon>Semionotiformes</taxon>
        <taxon>Lepisosteidae</taxon>
        <taxon>Lepisosteus</taxon>
    </lineage>
</organism>
<reference evidence="7" key="3">
    <citation type="submission" date="2025-09" db="UniProtKB">
        <authorList>
            <consortium name="Ensembl"/>
        </authorList>
    </citation>
    <scope>IDENTIFICATION</scope>
</reference>
<evidence type="ECO:0000313" key="7">
    <source>
        <dbReference type="Ensembl" id="ENSLOCP00000010925.1"/>
    </source>
</evidence>
<dbReference type="InterPro" id="IPR030417">
    <property type="entry name" value="MS4A"/>
</dbReference>
<dbReference type="EMBL" id="AHAT01028028">
    <property type="status" value="NOT_ANNOTATED_CDS"/>
    <property type="molecule type" value="Genomic_DNA"/>
</dbReference>
<dbReference type="EMBL" id="AHAT01028027">
    <property type="status" value="NOT_ANNOTATED_CDS"/>
    <property type="molecule type" value="Genomic_DNA"/>
</dbReference>
<evidence type="ECO:0000256" key="3">
    <source>
        <dbReference type="ARBA" id="ARBA00022692"/>
    </source>
</evidence>
<proteinExistence type="inferred from homology"/>
<evidence type="ECO:0000256" key="1">
    <source>
        <dbReference type="ARBA" id="ARBA00004141"/>
    </source>
</evidence>
<name>W5MRB6_LEPOC</name>
<dbReference type="FunCoup" id="W5MRB6">
    <property type="interactions" value="201"/>
</dbReference>
<evidence type="ECO:0000256" key="2">
    <source>
        <dbReference type="ARBA" id="ARBA00009565"/>
    </source>
</evidence>
<dbReference type="eggNOG" id="ENOG502S3XD">
    <property type="taxonomic scope" value="Eukaryota"/>
</dbReference>
<dbReference type="AlphaFoldDB" id="W5MRB6"/>
<evidence type="ECO:0000313" key="8">
    <source>
        <dbReference type="Proteomes" id="UP000018468"/>
    </source>
</evidence>
<dbReference type="Proteomes" id="UP000018468">
    <property type="component" value="Linkage group LG24"/>
</dbReference>
<reference evidence="7" key="2">
    <citation type="submission" date="2025-08" db="UniProtKB">
        <authorList>
            <consortium name="Ensembl"/>
        </authorList>
    </citation>
    <scope>IDENTIFICATION</scope>
</reference>
<sequence length="233" mass="24937">MSSSVSTDRGMVIISQVYPQGQDTLPAFAPQTQSMLPASHFPQMSSSLKKFQKGEPKALGVVQIMVGQLILILGVFMIFQRSLSVYTGVPFWGPMAYITSGALSIAADKKLKPSLVKAALSMNIVSAVGAGISIIVNFLQILFDHSYYTTEFNFKAITGSALILSVLEFCVAISSSVYGCKAVCNSDPAPVIVIQYTAQPQPVTQNASDTQYQLVSNTDVSSIPKIPPPAYAE</sequence>
<dbReference type="STRING" id="7918.ENSLOCP00000010925"/>
<evidence type="ECO:0000256" key="6">
    <source>
        <dbReference type="SAM" id="Phobius"/>
    </source>
</evidence>
<feature type="transmembrane region" description="Helical" evidence="6">
    <location>
        <begin position="154"/>
        <end position="173"/>
    </location>
</feature>
<keyword evidence="8" id="KW-1185">Reference proteome</keyword>
<feature type="transmembrane region" description="Helical" evidence="6">
    <location>
        <begin position="91"/>
        <end position="107"/>
    </location>
</feature>
<dbReference type="EMBL" id="AHAT01028031">
    <property type="status" value="NOT_ANNOTATED_CDS"/>
    <property type="molecule type" value="Genomic_DNA"/>
</dbReference>
<evidence type="ECO:0000256" key="5">
    <source>
        <dbReference type="ARBA" id="ARBA00023136"/>
    </source>
</evidence>
<keyword evidence="3 6" id="KW-0812">Transmembrane</keyword>
<dbReference type="Bgee" id="ENSLOCG00000008968">
    <property type="expression patterns" value="Expressed in pharyngeal gill and 13 other cell types or tissues"/>
</dbReference>
<dbReference type="Pfam" id="PF04103">
    <property type="entry name" value="CD20"/>
    <property type="match status" value="1"/>
</dbReference>
<feature type="transmembrane region" description="Helical" evidence="6">
    <location>
        <begin position="119"/>
        <end position="142"/>
    </location>
</feature>
<dbReference type="GeneTree" id="ENSGT00940000155376"/>
<dbReference type="EMBL" id="AHAT01028030">
    <property type="status" value="NOT_ANNOTATED_CDS"/>
    <property type="molecule type" value="Genomic_DNA"/>
</dbReference>
<dbReference type="InterPro" id="IPR007237">
    <property type="entry name" value="CD20-like"/>
</dbReference>
<dbReference type="Ensembl" id="ENSLOCT00000010941.1">
    <property type="protein sequence ID" value="ENSLOCP00000010925.1"/>
    <property type="gene ID" value="ENSLOCG00000008968.1"/>
</dbReference>
<reference evidence="8" key="1">
    <citation type="submission" date="2011-12" db="EMBL/GenBank/DDBJ databases">
        <title>The Draft Genome of Lepisosteus oculatus.</title>
        <authorList>
            <consortium name="The Broad Institute Genome Assembly &amp; Analysis Group"/>
            <consortium name="Computational R&amp;D Group"/>
            <consortium name="and Sequencing Platform"/>
            <person name="Di Palma F."/>
            <person name="Alfoldi J."/>
            <person name="Johnson J."/>
            <person name="Berlin A."/>
            <person name="Gnerre S."/>
            <person name="Jaffe D."/>
            <person name="MacCallum I."/>
            <person name="Young S."/>
            <person name="Walker B.J."/>
            <person name="Lander E.S."/>
            <person name="Lindblad-Toh K."/>
        </authorList>
    </citation>
    <scope>NUCLEOTIDE SEQUENCE [LARGE SCALE GENOMIC DNA]</scope>
</reference>
<keyword evidence="4 6" id="KW-1133">Transmembrane helix</keyword>
<protein>
    <submittedName>
        <fullName evidence="7">Uncharacterized protein</fullName>
    </submittedName>
</protein>
<accession>W5MRB6</accession>
<dbReference type="GO" id="GO:0016020">
    <property type="term" value="C:membrane"/>
    <property type="evidence" value="ECO:0007669"/>
    <property type="project" value="UniProtKB-SubCell"/>
</dbReference>
<keyword evidence="5 6" id="KW-0472">Membrane</keyword>
<feature type="transmembrane region" description="Helical" evidence="6">
    <location>
        <begin position="58"/>
        <end position="79"/>
    </location>
</feature>
<evidence type="ECO:0000256" key="4">
    <source>
        <dbReference type="ARBA" id="ARBA00022989"/>
    </source>
</evidence>
<dbReference type="EMBL" id="AHAT01028029">
    <property type="status" value="NOT_ANNOTATED_CDS"/>
    <property type="molecule type" value="Genomic_DNA"/>
</dbReference>
<comment type="subcellular location">
    <subcellularLocation>
        <location evidence="1">Membrane</location>
        <topology evidence="1">Multi-pass membrane protein</topology>
    </subcellularLocation>
</comment>
<dbReference type="InParanoid" id="W5MRB6"/>
<comment type="similarity">
    <text evidence="2">Belongs to the MS4A family.</text>
</comment>
<dbReference type="PANTHER" id="PTHR23320:SF128">
    <property type="entry name" value="MEMBRANE-SPANNING 4-DOMAINS SUBFAMILY A MEMBER 4A"/>
    <property type="match status" value="1"/>
</dbReference>
<dbReference type="PANTHER" id="PTHR23320">
    <property type="entry name" value="MEMBRANE-SPANNING 4-DOMAINS SUBFAMILY A MS4A -RELATED"/>
    <property type="match status" value="1"/>
</dbReference>